<reference evidence="7" key="1">
    <citation type="submission" date="2023-10" db="EMBL/GenBank/DDBJ databases">
        <authorList>
            <person name="Domelevo Entfellner J.-B."/>
        </authorList>
    </citation>
    <scope>NUCLEOTIDE SEQUENCE</scope>
</reference>
<dbReference type="AlphaFoldDB" id="A0AA86VES9"/>
<accession>A0AA86VES9</accession>
<feature type="transmembrane region" description="Helical" evidence="6">
    <location>
        <begin position="44"/>
        <end position="62"/>
    </location>
</feature>
<evidence type="ECO:0000313" key="8">
    <source>
        <dbReference type="Proteomes" id="UP001189624"/>
    </source>
</evidence>
<proteinExistence type="predicted"/>
<keyword evidence="2" id="KW-0813">Transport</keyword>
<dbReference type="GO" id="GO:0005366">
    <property type="term" value="F:myo-inositol:proton symporter activity"/>
    <property type="evidence" value="ECO:0007669"/>
    <property type="project" value="TreeGrafter"/>
</dbReference>
<evidence type="ECO:0000313" key="7">
    <source>
        <dbReference type="EMBL" id="CAJ1932610.1"/>
    </source>
</evidence>
<comment type="subcellular location">
    <subcellularLocation>
        <location evidence="1">Membrane</location>
    </subcellularLocation>
</comment>
<keyword evidence="5 6" id="KW-0472">Membrane</keyword>
<evidence type="ECO:0000256" key="3">
    <source>
        <dbReference type="ARBA" id="ARBA00022692"/>
    </source>
</evidence>
<organism evidence="7 8">
    <name type="scientific">Sphenostylis stenocarpa</name>
    <dbReference type="NCBI Taxonomy" id="92480"/>
    <lineage>
        <taxon>Eukaryota</taxon>
        <taxon>Viridiplantae</taxon>
        <taxon>Streptophyta</taxon>
        <taxon>Embryophyta</taxon>
        <taxon>Tracheophyta</taxon>
        <taxon>Spermatophyta</taxon>
        <taxon>Magnoliopsida</taxon>
        <taxon>eudicotyledons</taxon>
        <taxon>Gunneridae</taxon>
        <taxon>Pentapetalae</taxon>
        <taxon>rosids</taxon>
        <taxon>fabids</taxon>
        <taxon>Fabales</taxon>
        <taxon>Fabaceae</taxon>
        <taxon>Papilionoideae</taxon>
        <taxon>50 kb inversion clade</taxon>
        <taxon>NPAAA clade</taxon>
        <taxon>indigoferoid/millettioid clade</taxon>
        <taxon>Phaseoleae</taxon>
        <taxon>Sphenostylis</taxon>
    </lineage>
</organism>
<name>A0AA86VES9_9FABA</name>
<protein>
    <submittedName>
        <fullName evidence="7">Uncharacterized protein</fullName>
    </submittedName>
</protein>
<evidence type="ECO:0000256" key="4">
    <source>
        <dbReference type="ARBA" id="ARBA00022989"/>
    </source>
</evidence>
<dbReference type="EMBL" id="OY731399">
    <property type="protein sequence ID" value="CAJ1932610.1"/>
    <property type="molecule type" value="Genomic_DNA"/>
</dbReference>
<sequence length="157" mass="18279">MFQDFFSIFSGKFPQTIGNSSLYIEPMNVQLPELAITVAFRESLALYIIFFSPGMGTVPGVVNSDIYPLRYRGVCRGITFTTVWISILNCFRILFVLDTSHWDSFHIHDVWNCGYCGNFLCHCFLPETKGVLMEEEEKMLEQISLQFKFWQKERFSL</sequence>
<dbReference type="Pfam" id="PF00083">
    <property type="entry name" value="Sugar_tr"/>
    <property type="match status" value="1"/>
</dbReference>
<dbReference type="InterPro" id="IPR050814">
    <property type="entry name" value="Myo-inositol_Transporter"/>
</dbReference>
<dbReference type="GO" id="GO:0016020">
    <property type="term" value="C:membrane"/>
    <property type="evidence" value="ECO:0007669"/>
    <property type="project" value="UniProtKB-SubCell"/>
</dbReference>
<dbReference type="Gramene" id="rna-AYBTSS11_LOCUS5904">
    <property type="protein sequence ID" value="CAJ1932610.1"/>
    <property type="gene ID" value="gene-AYBTSS11_LOCUS5904"/>
</dbReference>
<evidence type="ECO:0000256" key="6">
    <source>
        <dbReference type="SAM" id="Phobius"/>
    </source>
</evidence>
<dbReference type="InterPro" id="IPR005828">
    <property type="entry name" value="MFS_sugar_transport-like"/>
</dbReference>
<keyword evidence="3 6" id="KW-0812">Transmembrane</keyword>
<keyword evidence="4 6" id="KW-1133">Transmembrane helix</keyword>
<gene>
    <name evidence="7" type="ORF">AYBTSS11_LOCUS5904</name>
</gene>
<evidence type="ECO:0000256" key="5">
    <source>
        <dbReference type="ARBA" id="ARBA00023136"/>
    </source>
</evidence>
<evidence type="ECO:0000256" key="1">
    <source>
        <dbReference type="ARBA" id="ARBA00004370"/>
    </source>
</evidence>
<dbReference type="Proteomes" id="UP001189624">
    <property type="component" value="Chromosome 2"/>
</dbReference>
<feature type="transmembrane region" description="Helical" evidence="6">
    <location>
        <begin position="74"/>
        <end position="95"/>
    </location>
</feature>
<dbReference type="Gene3D" id="1.20.1250.20">
    <property type="entry name" value="MFS general substrate transporter like domains"/>
    <property type="match status" value="1"/>
</dbReference>
<evidence type="ECO:0000256" key="2">
    <source>
        <dbReference type="ARBA" id="ARBA00022448"/>
    </source>
</evidence>
<dbReference type="InterPro" id="IPR036259">
    <property type="entry name" value="MFS_trans_sf"/>
</dbReference>
<keyword evidence="8" id="KW-1185">Reference proteome</keyword>
<dbReference type="PANTHER" id="PTHR48020">
    <property type="entry name" value="PROTON MYO-INOSITOL COTRANSPORTER"/>
    <property type="match status" value="1"/>
</dbReference>
<dbReference type="PANTHER" id="PTHR48020:SF38">
    <property type="entry name" value="INOSITOL TRANSPORTER 2-RELATED"/>
    <property type="match status" value="1"/>
</dbReference>